<evidence type="ECO:0000256" key="1">
    <source>
        <dbReference type="SAM" id="MobiDB-lite"/>
    </source>
</evidence>
<evidence type="ECO:0000313" key="2">
    <source>
        <dbReference type="EMBL" id="CAK0851701.1"/>
    </source>
</evidence>
<comment type="caution">
    <text evidence="2">The sequence shown here is derived from an EMBL/GenBank/DDBJ whole genome shotgun (WGS) entry which is preliminary data.</text>
</comment>
<feature type="region of interest" description="Disordered" evidence="1">
    <location>
        <begin position="1"/>
        <end position="107"/>
    </location>
</feature>
<feature type="compositionally biased region" description="Basic and acidic residues" evidence="1">
    <location>
        <begin position="82"/>
        <end position="98"/>
    </location>
</feature>
<accession>A0ABN9TZ98</accession>
<dbReference type="EMBL" id="CAUYUJ010015265">
    <property type="protein sequence ID" value="CAK0851701.1"/>
    <property type="molecule type" value="Genomic_DNA"/>
</dbReference>
<sequence>GAKLGTKDTATLEQQQSYADQEEAPNTKDHTTHEKKRNYDDQEETLNTRTEKQQNRDDQDPALGTKDTTLEQQSFTDQEEALNTKDHATHGKQRKYDGLDETPGVGDATTLEQQSYADQEETLHTNYVDQDEALGAQGREDNAAREVPPTFIDLVHDVVRMRLEEGRKVTAPWMCVFEPTKRTPT</sequence>
<feature type="compositionally biased region" description="Basic and acidic residues" evidence="1">
    <location>
        <begin position="25"/>
        <end position="40"/>
    </location>
</feature>
<organism evidence="2 3">
    <name type="scientific">Prorocentrum cordatum</name>
    <dbReference type="NCBI Taxonomy" id="2364126"/>
    <lineage>
        <taxon>Eukaryota</taxon>
        <taxon>Sar</taxon>
        <taxon>Alveolata</taxon>
        <taxon>Dinophyceae</taxon>
        <taxon>Prorocentrales</taxon>
        <taxon>Prorocentraceae</taxon>
        <taxon>Prorocentrum</taxon>
    </lineage>
</organism>
<feature type="non-terminal residue" evidence="2">
    <location>
        <position position="1"/>
    </location>
</feature>
<proteinExistence type="predicted"/>
<feature type="compositionally biased region" description="Polar residues" evidence="1">
    <location>
        <begin position="66"/>
        <end position="76"/>
    </location>
</feature>
<name>A0ABN9TZ98_9DINO</name>
<evidence type="ECO:0000313" key="3">
    <source>
        <dbReference type="Proteomes" id="UP001189429"/>
    </source>
</evidence>
<dbReference type="Proteomes" id="UP001189429">
    <property type="component" value="Unassembled WGS sequence"/>
</dbReference>
<keyword evidence="3" id="KW-1185">Reference proteome</keyword>
<feature type="compositionally biased region" description="Polar residues" evidence="1">
    <location>
        <begin position="8"/>
        <end position="19"/>
    </location>
</feature>
<feature type="compositionally biased region" description="Basic and acidic residues" evidence="1">
    <location>
        <begin position="49"/>
        <end position="59"/>
    </location>
</feature>
<gene>
    <name evidence="2" type="ORF">PCOR1329_LOCUS43790</name>
</gene>
<protein>
    <submittedName>
        <fullName evidence="2">Uncharacterized protein</fullName>
    </submittedName>
</protein>
<reference evidence="2" key="1">
    <citation type="submission" date="2023-10" db="EMBL/GenBank/DDBJ databases">
        <authorList>
            <person name="Chen Y."/>
            <person name="Shah S."/>
            <person name="Dougan E. K."/>
            <person name="Thang M."/>
            <person name="Chan C."/>
        </authorList>
    </citation>
    <scope>NUCLEOTIDE SEQUENCE [LARGE SCALE GENOMIC DNA]</scope>
</reference>